<gene>
    <name evidence="1" type="ORF">Nocox_13750</name>
</gene>
<accession>A0ABX8U084</accession>
<protein>
    <submittedName>
        <fullName evidence="1">Uncharacterized protein</fullName>
    </submittedName>
</protein>
<dbReference type="Proteomes" id="UP000824681">
    <property type="component" value="Chromosome"/>
</dbReference>
<sequence>MPGSTVTSGMKIFGNAATIGVSRAAFVFLADRARWISAKFVVQ</sequence>
<organism evidence="1 2">
    <name type="scientific">Nonomuraea coxensis DSM 45129</name>
    <dbReference type="NCBI Taxonomy" id="1122611"/>
    <lineage>
        <taxon>Bacteria</taxon>
        <taxon>Bacillati</taxon>
        <taxon>Actinomycetota</taxon>
        <taxon>Actinomycetes</taxon>
        <taxon>Streptosporangiales</taxon>
        <taxon>Streptosporangiaceae</taxon>
        <taxon>Nonomuraea</taxon>
    </lineage>
</organism>
<keyword evidence="2" id="KW-1185">Reference proteome</keyword>
<evidence type="ECO:0000313" key="1">
    <source>
        <dbReference type="EMBL" id="QYC40366.1"/>
    </source>
</evidence>
<proteinExistence type="predicted"/>
<reference evidence="1 2" key="1">
    <citation type="journal article" date="2021" name="ACS Chem. Biol.">
        <title>Genomic-Led Discovery of a Novel Glycopeptide Antibiotic by Nonomuraea coxensis DSM 45129.</title>
        <authorList>
            <person name="Yushchuk O."/>
            <person name="Vior N.M."/>
            <person name="Andreo-Vidal A."/>
            <person name="Berini F."/>
            <person name="Ruckert C."/>
            <person name="Busche T."/>
            <person name="Binda E."/>
            <person name="Kalinowski J."/>
            <person name="Truman A.W."/>
            <person name="Marinelli F."/>
        </authorList>
    </citation>
    <scope>NUCLEOTIDE SEQUENCE [LARGE SCALE GENOMIC DNA]</scope>
    <source>
        <strain evidence="1 2">DSM 45129</strain>
    </source>
</reference>
<dbReference type="EMBL" id="CP068985">
    <property type="protein sequence ID" value="QYC40366.1"/>
    <property type="molecule type" value="Genomic_DNA"/>
</dbReference>
<name>A0ABX8U084_9ACTN</name>
<evidence type="ECO:0000313" key="2">
    <source>
        <dbReference type="Proteomes" id="UP000824681"/>
    </source>
</evidence>